<dbReference type="EMBL" id="CP158373">
    <property type="protein sequence ID" value="XBY62376.1"/>
    <property type="molecule type" value="Genomic_DNA"/>
</dbReference>
<dbReference type="AlphaFoldDB" id="A0AAU7XXT0"/>
<proteinExistence type="predicted"/>
<feature type="signal peptide" evidence="1">
    <location>
        <begin position="1"/>
        <end position="19"/>
    </location>
</feature>
<evidence type="ECO:0000313" key="2">
    <source>
        <dbReference type="EMBL" id="XBY62376.1"/>
    </source>
</evidence>
<evidence type="ECO:0000256" key="1">
    <source>
        <dbReference type="SAM" id="SignalP"/>
    </source>
</evidence>
<gene>
    <name evidence="2" type="ORF">ABS648_20775</name>
</gene>
<protein>
    <recommendedName>
        <fullName evidence="3">Lipoprotein</fullName>
    </recommendedName>
</protein>
<keyword evidence="1" id="KW-0732">Signal</keyword>
<accession>A0AAU7XXT0</accession>
<dbReference type="PROSITE" id="PS51257">
    <property type="entry name" value="PROKAR_LIPOPROTEIN"/>
    <property type="match status" value="1"/>
</dbReference>
<organism evidence="2">
    <name type="scientific">Pseudomonas solani</name>
    <dbReference type="NCBI Taxonomy" id="2731552"/>
    <lineage>
        <taxon>Bacteria</taxon>
        <taxon>Pseudomonadati</taxon>
        <taxon>Pseudomonadota</taxon>
        <taxon>Gammaproteobacteria</taxon>
        <taxon>Pseudomonadales</taxon>
        <taxon>Pseudomonadaceae</taxon>
        <taxon>Pseudomonas</taxon>
    </lineage>
</organism>
<name>A0AAU7XXT0_9PSED</name>
<feature type="chain" id="PRO_5044020485" description="Lipoprotein" evidence="1">
    <location>
        <begin position="20"/>
        <end position="210"/>
    </location>
</feature>
<evidence type="ECO:0008006" key="3">
    <source>
        <dbReference type="Google" id="ProtNLM"/>
    </source>
</evidence>
<sequence length="210" mass="22580">MRMRTAALFLTAAMLAGCSGIPSEPYVEPAQQENTARVRVITNSSVFGDSINGSCAPALRHKMAEAGRFSEEGQPNINHPQFPLKPTSLGMPERVAPKLVQYVGAVRMGEGLYTEIVTEYRVRADLPFQVATLGAAVGSLGSTYSTCPAQAKVFQLESGQDYELFVGVGIRGEQLVCGFGMYHLMTFGKSPMVVPFPLDATEAPQALCKN</sequence>
<reference evidence="2" key="1">
    <citation type="submission" date="2023-08" db="EMBL/GenBank/DDBJ databases">
        <title>Increased levels of nutrients transform a symbiont into a lethal pathobiont.</title>
        <authorList>
            <person name="Lachnit T."/>
            <person name="Ulrich L."/>
            <person name="Willmer F.M."/>
            <person name="Hasenbein T."/>
            <person name="Steiner L.X."/>
            <person name="Wolters M."/>
            <person name="Herbst E.M."/>
            <person name="Deines P."/>
        </authorList>
    </citation>
    <scope>NUCLEOTIDE SEQUENCE</scope>
    <source>
        <strain evidence="2">T3</strain>
    </source>
</reference>